<dbReference type="PANTHER" id="PTHR11008:SF32">
    <property type="entry name" value="CIRCADIAN CLOCK-CONTROLLED PROTEIN DAYWAKE-RELATED"/>
    <property type="match status" value="1"/>
</dbReference>
<dbReference type="GO" id="GO:0005615">
    <property type="term" value="C:extracellular space"/>
    <property type="evidence" value="ECO:0007669"/>
    <property type="project" value="TreeGrafter"/>
</dbReference>
<feature type="non-terminal residue" evidence="1">
    <location>
        <position position="1"/>
    </location>
</feature>
<protein>
    <submittedName>
        <fullName evidence="1">Protein takeout-like protein</fullName>
    </submittedName>
</protein>
<dbReference type="InterPro" id="IPR010562">
    <property type="entry name" value="Haemolymph_juvenile_hormone-bd"/>
</dbReference>
<reference evidence="1" key="2">
    <citation type="journal article" date="2017" name="J. Med. Entomol.">
        <title>Transcriptome Analysis of the Triatoma infestans (Hemiptera: Reduviidae) Integument.</title>
        <authorList>
            <person name="Calderon-Fernandez G.M."/>
            <person name="Moriconi D.E."/>
            <person name="Dulbecco A.B."/>
            <person name="Juarez M.P."/>
        </authorList>
    </citation>
    <scope>NUCLEOTIDE SEQUENCE</scope>
    <source>
        <strain evidence="1">Int1</strain>
        <tissue evidence="1">Integument</tissue>
    </source>
</reference>
<evidence type="ECO:0000313" key="1">
    <source>
        <dbReference type="EMBL" id="JAS00324.1"/>
    </source>
</evidence>
<organism evidence="1">
    <name type="scientific">Triatoma infestans</name>
    <name type="common">Assassin bug</name>
    <dbReference type="NCBI Taxonomy" id="30076"/>
    <lineage>
        <taxon>Eukaryota</taxon>
        <taxon>Metazoa</taxon>
        <taxon>Ecdysozoa</taxon>
        <taxon>Arthropoda</taxon>
        <taxon>Hexapoda</taxon>
        <taxon>Insecta</taxon>
        <taxon>Pterygota</taxon>
        <taxon>Neoptera</taxon>
        <taxon>Paraneoptera</taxon>
        <taxon>Hemiptera</taxon>
        <taxon>Heteroptera</taxon>
        <taxon>Panheteroptera</taxon>
        <taxon>Cimicomorpha</taxon>
        <taxon>Reduviidae</taxon>
        <taxon>Triatominae</taxon>
        <taxon>Triatoma</taxon>
    </lineage>
</organism>
<dbReference type="InterPro" id="IPR038606">
    <property type="entry name" value="To_sf"/>
</dbReference>
<proteinExistence type="predicted"/>
<name>A0A170YWC5_TRIIF</name>
<dbReference type="PANTHER" id="PTHR11008">
    <property type="entry name" value="PROTEIN TAKEOUT-LIKE PROTEIN"/>
    <property type="match status" value="1"/>
</dbReference>
<reference evidence="1" key="1">
    <citation type="submission" date="2016-04" db="EMBL/GenBank/DDBJ databases">
        <authorList>
            <person name="Calderon-Fernandez G.M.Sr."/>
        </authorList>
    </citation>
    <scope>NUCLEOTIDE SEQUENCE</scope>
    <source>
        <strain evidence="1">Int1</strain>
        <tissue evidence="1">Integument</tissue>
    </source>
</reference>
<sequence length="140" mass="15895">EEFNDCVVKTVNNAIPTLVKGDTKYRLPMLDPMQIKKISVSEDNKRSVSLNVTLEDAKFKGLKNAKVIKSEFDLNKKHIQITITLPQLVIDSKYTINGKFLILPITGNGPAHIVLDNLKVTYVCDYKLNKIKGVRLYKNY</sequence>
<dbReference type="Pfam" id="PF06585">
    <property type="entry name" value="JHBP"/>
    <property type="match status" value="1"/>
</dbReference>
<dbReference type="SMART" id="SM00700">
    <property type="entry name" value="JHBP"/>
    <property type="match status" value="1"/>
</dbReference>
<dbReference type="EMBL" id="GEMB01002877">
    <property type="protein sequence ID" value="JAS00324.1"/>
    <property type="molecule type" value="Transcribed_RNA"/>
</dbReference>
<dbReference type="Gene3D" id="3.15.10.30">
    <property type="entry name" value="Haemolymph juvenile hormone binding protein"/>
    <property type="match status" value="1"/>
</dbReference>
<dbReference type="AlphaFoldDB" id="A0A170YWC5"/>
<accession>A0A170YWC5</accession>